<accession>E9GTQ6</accession>
<dbReference type="InterPro" id="IPR025258">
    <property type="entry name" value="RH_dom"/>
</dbReference>
<organism evidence="4 5">
    <name type="scientific">Daphnia pulex</name>
    <name type="common">Water flea</name>
    <dbReference type="NCBI Taxonomy" id="6669"/>
    <lineage>
        <taxon>Eukaryota</taxon>
        <taxon>Metazoa</taxon>
        <taxon>Ecdysozoa</taxon>
        <taxon>Arthropoda</taxon>
        <taxon>Crustacea</taxon>
        <taxon>Branchiopoda</taxon>
        <taxon>Diplostraca</taxon>
        <taxon>Cladocera</taxon>
        <taxon>Anomopoda</taxon>
        <taxon>Daphniidae</taxon>
        <taxon>Daphnia</taxon>
    </lineage>
</organism>
<feature type="domain" description="Rubicon Homology" evidence="3">
    <location>
        <begin position="164"/>
        <end position="318"/>
    </location>
</feature>
<dbReference type="Proteomes" id="UP000000305">
    <property type="component" value="Unassembled WGS sequence"/>
</dbReference>
<dbReference type="InterPro" id="IPR052428">
    <property type="entry name" value="Autophagy_HostDef_Reg"/>
</dbReference>
<sequence>MPSAPIAVNQHRISSDSTSRRALFSPSPPSPVSTSTPSTPLNESTVSAENIALSLLGHFSQLRLPNESEMEWLVSEKDAPQHLLPMPQSWPVNPDDPFMQLKENEIDEGQMTSLRGNNEWAPPRPQIVFAVYTSPNLKVVMAKQNYRCAGCGMRVEPEHSHNFRYCHYLGRYFCTACHSNKTFVVPSRIFKKWDFRKYPVSNFSYDLLERMWFDSLFRLGYINPLLYRRCRQLNKVLELRLQLINVAEFLRICRFGTDIWEDFRKQSADWLEDPEIYSLYDLTRVNSGELFQLLRQIVSSGMNHIIHCEVCRICLPFHF</sequence>
<evidence type="ECO:0000313" key="4">
    <source>
        <dbReference type="EMBL" id="EFX77119.1"/>
    </source>
</evidence>
<dbReference type="PANTHER" id="PTHR45971">
    <property type="entry name" value="PHOX (PX) DOMAIN-CONTAINING PROTEIN"/>
    <property type="match status" value="1"/>
</dbReference>
<protein>
    <recommendedName>
        <fullName evidence="3">Rubicon Homology domain-containing protein</fullName>
    </recommendedName>
</protein>
<dbReference type="InParanoid" id="E9GTQ6"/>
<reference evidence="4 5" key="1">
    <citation type="journal article" date="2011" name="Science">
        <title>The ecoresponsive genome of Daphnia pulex.</title>
        <authorList>
            <person name="Colbourne J.K."/>
            <person name="Pfrender M.E."/>
            <person name="Gilbert D."/>
            <person name="Thomas W.K."/>
            <person name="Tucker A."/>
            <person name="Oakley T.H."/>
            <person name="Tokishita S."/>
            <person name="Aerts A."/>
            <person name="Arnold G.J."/>
            <person name="Basu M.K."/>
            <person name="Bauer D.J."/>
            <person name="Caceres C.E."/>
            <person name="Carmel L."/>
            <person name="Casola C."/>
            <person name="Choi J.H."/>
            <person name="Detter J.C."/>
            <person name="Dong Q."/>
            <person name="Dusheyko S."/>
            <person name="Eads B.D."/>
            <person name="Frohlich T."/>
            <person name="Geiler-Samerotte K.A."/>
            <person name="Gerlach D."/>
            <person name="Hatcher P."/>
            <person name="Jogdeo S."/>
            <person name="Krijgsveld J."/>
            <person name="Kriventseva E.V."/>
            <person name="Kultz D."/>
            <person name="Laforsch C."/>
            <person name="Lindquist E."/>
            <person name="Lopez J."/>
            <person name="Manak J.R."/>
            <person name="Muller J."/>
            <person name="Pangilinan J."/>
            <person name="Patwardhan R.P."/>
            <person name="Pitluck S."/>
            <person name="Pritham E.J."/>
            <person name="Rechtsteiner A."/>
            <person name="Rho M."/>
            <person name="Rogozin I.B."/>
            <person name="Sakarya O."/>
            <person name="Salamov A."/>
            <person name="Schaack S."/>
            <person name="Shapiro H."/>
            <person name="Shiga Y."/>
            <person name="Skalitzky C."/>
            <person name="Smith Z."/>
            <person name="Souvorov A."/>
            <person name="Sung W."/>
            <person name="Tang Z."/>
            <person name="Tsuchiya D."/>
            <person name="Tu H."/>
            <person name="Vos H."/>
            <person name="Wang M."/>
            <person name="Wolf Y.I."/>
            <person name="Yamagata H."/>
            <person name="Yamada T."/>
            <person name="Ye Y."/>
            <person name="Shaw J.R."/>
            <person name="Andrews J."/>
            <person name="Crease T.J."/>
            <person name="Tang H."/>
            <person name="Lucas S.M."/>
            <person name="Robertson H.M."/>
            <person name="Bork P."/>
            <person name="Koonin E.V."/>
            <person name="Zdobnov E.M."/>
            <person name="Grigoriev I.V."/>
            <person name="Lynch M."/>
            <person name="Boore J.L."/>
        </authorList>
    </citation>
    <scope>NUCLEOTIDE SEQUENCE [LARGE SCALE GENOMIC DNA]</scope>
</reference>
<dbReference type="HOGENOM" id="CLU_872279_0_0_1"/>
<dbReference type="Pfam" id="PF21054">
    <property type="entry name" value="RUBC_PIKBD"/>
    <property type="match status" value="1"/>
</dbReference>
<dbReference type="SMART" id="SM01175">
    <property type="entry name" value="DUF4206"/>
    <property type="match status" value="1"/>
</dbReference>
<dbReference type="Pfam" id="PF13901">
    <property type="entry name" value="RH_dom"/>
    <property type="match status" value="1"/>
</dbReference>
<dbReference type="OrthoDB" id="10067503at2759"/>
<dbReference type="OMA" id="NESEMEW"/>
<evidence type="ECO:0000256" key="2">
    <source>
        <dbReference type="SAM" id="MobiDB-lite"/>
    </source>
</evidence>
<gene>
    <name evidence="4" type="ORF">DAPPUDRAFT_54583</name>
</gene>
<keyword evidence="1" id="KW-0072">Autophagy</keyword>
<dbReference type="PANTHER" id="PTHR45971:SF1">
    <property type="entry name" value="RUBICON, ISOFORM A"/>
    <property type="match status" value="1"/>
</dbReference>
<dbReference type="eggNOG" id="KOG1829">
    <property type="taxonomic scope" value="Eukaryota"/>
</dbReference>
<dbReference type="InterPro" id="IPR048569">
    <property type="entry name" value="RUBC_PIKBD"/>
</dbReference>
<evidence type="ECO:0000259" key="3">
    <source>
        <dbReference type="SMART" id="SM01175"/>
    </source>
</evidence>
<dbReference type="EMBL" id="GL732564">
    <property type="protein sequence ID" value="EFX77119.1"/>
    <property type="molecule type" value="Genomic_DNA"/>
</dbReference>
<dbReference type="STRING" id="6669.E9GTQ6"/>
<evidence type="ECO:0000313" key="5">
    <source>
        <dbReference type="Proteomes" id="UP000000305"/>
    </source>
</evidence>
<dbReference type="KEGG" id="dpx:DAPPUDRAFT_54583"/>
<name>E9GTQ6_DAPPU</name>
<keyword evidence="5" id="KW-1185">Reference proteome</keyword>
<dbReference type="PhylomeDB" id="E9GTQ6"/>
<proteinExistence type="predicted"/>
<dbReference type="GO" id="GO:0006914">
    <property type="term" value="P:autophagy"/>
    <property type="evidence" value="ECO:0007669"/>
    <property type="project" value="UniProtKB-KW"/>
</dbReference>
<dbReference type="AlphaFoldDB" id="E9GTQ6"/>
<feature type="region of interest" description="Disordered" evidence="2">
    <location>
        <begin position="1"/>
        <end position="44"/>
    </location>
</feature>
<evidence type="ECO:0000256" key="1">
    <source>
        <dbReference type="ARBA" id="ARBA00023006"/>
    </source>
</evidence>